<evidence type="ECO:0000256" key="1">
    <source>
        <dbReference type="ARBA" id="ARBA00005417"/>
    </source>
</evidence>
<comment type="similarity">
    <text evidence="1">Belongs to the ABC transporter superfamily.</text>
</comment>
<evidence type="ECO:0000256" key="2">
    <source>
        <dbReference type="ARBA" id="ARBA00022448"/>
    </source>
</evidence>
<comment type="caution">
    <text evidence="6">The sequence shown here is derived from an EMBL/GenBank/DDBJ whole genome shotgun (WGS) entry which is preliminary data.</text>
</comment>
<dbReference type="Pfam" id="PF00005">
    <property type="entry name" value="ABC_tran"/>
    <property type="match status" value="1"/>
</dbReference>
<evidence type="ECO:0000313" key="6">
    <source>
        <dbReference type="EMBL" id="GAI37139.1"/>
    </source>
</evidence>
<dbReference type="EMBL" id="BARV01026106">
    <property type="protein sequence ID" value="GAI37139.1"/>
    <property type="molecule type" value="Genomic_DNA"/>
</dbReference>
<sequence>MARAVRLEPAYLDRLPEELSGGEQQRIALAAAFAGNADLIVADESVVLRTTRAMPGMLTKPMVAAMFTLLGPRV</sequence>
<keyword evidence="2" id="KW-0813">Transport</keyword>
<proteinExistence type="inferred from homology"/>
<name>X1Q1N2_9ZZZZ</name>
<accession>X1Q1N2</accession>
<dbReference type="InterPro" id="IPR050319">
    <property type="entry name" value="ABC_transp_ATP-bind"/>
</dbReference>
<organism evidence="6">
    <name type="scientific">marine sediment metagenome</name>
    <dbReference type="NCBI Taxonomy" id="412755"/>
    <lineage>
        <taxon>unclassified sequences</taxon>
        <taxon>metagenomes</taxon>
        <taxon>ecological metagenomes</taxon>
    </lineage>
</organism>
<gene>
    <name evidence="6" type="ORF">S06H3_42245</name>
</gene>
<evidence type="ECO:0000256" key="3">
    <source>
        <dbReference type="ARBA" id="ARBA00022741"/>
    </source>
</evidence>
<keyword evidence="3" id="KW-0547">Nucleotide-binding</keyword>
<keyword evidence="4" id="KW-0067">ATP-binding</keyword>
<dbReference type="GO" id="GO:0016887">
    <property type="term" value="F:ATP hydrolysis activity"/>
    <property type="evidence" value="ECO:0007669"/>
    <property type="project" value="InterPro"/>
</dbReference>
<dbReference type="SUPFAM" id="SSF52540">
    <property type="entry name" value="P-loop containing nucleoside triphosphate hydrolases"/>
    <property type="match status" value="1"/>
</dbReference>
<dbReference type="Gene3D" id="3.40.50.300">
    <property type="entry name" value="P-loop containing nucleotide triphosphate hydrolases"/>
    <property type="match status" value="1"/>
</dbReference>
<dbReference type="InterPro" id="IPR027417">
    <property type="entry name" value="P-loop_NTPase"/>
</dbReference>
<dbReference type="PANTHER" id="PTHR43776:SF7">
    <property type="entry name" value="D,D-DIPEPTIDE TRANSPORT ATP-BINDING PROTEIN DDPF-RELATED"/>
    <property type="match status" value="1"/>
</dbReference>
<evidence type="ECO:0000256" key="4">
    <source>
        <dbReference type="ARBA" id="ARBA00022840"/>
    </source>
</evidence>
<evidence type="ECO:0000259" key="5">
    <source>
        <dbReference type="Pfam" id="PF00005"/>
    </source>
</evidence>
<reference evidence="6" key="1">
    <citation type="journal article" date="2014" name="Front. Microbiol.">
        <title>High frequency of phylogenetically diverse reductive dehalogenase-homologous genes in deep subseafloor sedimentary metagenomes.</title>
        <authorList>
            <person name="Kawai M."/>
            <person name="Futagami T."/>
            <person name="Toyoda A."/>
            <person name="Takaki Y."/>
            <person name="Nishi S."/>
            <person name="Hori S."/>
            <person name="Arai W."/>
            <person name="Tsubouchi T."/>
            <person name="Morono Y."/>
            <person name="Uchiyama I."/>
            <person name="Ito T."/>
            <person name="Fujiyama A."/>
            <person name="Inagaki F."/>
            <person name="Takami H."/>
        </authorList>
    </citation>
    <scope>NUCLEOTIDE SEQUENCE</scope>
    <source>
        <strain evidence="6">Expedition CK06-06</strain>
    </source>
</reference>
<dbReference type="PANTHER" id="PTHR43776">
    <property type="entry name" value="TRANSPORT ATP-BINDING PROTEIN"/>
    <property type="match status" value="1"/>
</dbReference>
<protein>
    <recommendedName>
        <fullName evidence="5">ABC transporter domain-containing protein</fullName>
    </recommendedName>
</protein>
<dbReference type="AlphaFoldDB" id="X1Q1N2"/>
<feature type="non-terminal residue" evidence="6">
    <location>
        <position position="74"/>
    </location>
</feature>
<dbReference type="InterPro" id="IPR003439">
    <property type="entry name" value="ABC_transporter-like_ATP-bd"/>
</dbReference>
<dbReference type="GO" id="GO:0005524">
    <property type="term" value="F:ATP binding"/>
    <property type="evidence" value="ECO:0007669"/>
    <property type="project" value="UniProtKB-KW"/>
</dbReference>
<feature type="domain" description="ABC transporter" evidence="5">
    <location>
        <begin position="11"/>
        <end position="45"/>
    </location>
</feature>